<protein>
    <submittedName>
        <fullName evidence="2">MFS transporter</fullName>
    </submittedName>
</protein>
<feature type="transmembrane region" description="Helical" evidence="1">
    <location>
        <begin position="107"/>
        <end position="129"/>
    </location>
</feature>
<feature type="transmembrane region" description="Helical" evidence="1">
    <location>
        <begin position="21"/>
        <end position="42"/>
    </location>
</feature>
<dbReference type="SUPFAM" id="SSF103473">
    <property type="entry name" value="MFS general substrate transporter"/>
    <property type="match status" value="1"/>
</dbReference>
<feature type="transmembrane region" description="Helical" evidence="1">
    <location>
        <begin position="282"/>
        <end position="301"/>
    </location>
</feature>
<feature type="transmembrane region" description="Helical" evidence="1">
    <location>
        <begin position="338"/>
        <end position="359"/>
    </location>
</feature>
<keyword evidence="1" id="KW-0472">Membrane</keyword>
<proteinExistence type="predicted"/>
<feature type="transmembrane region" description="Helical" evidence="1">
    <location>
        <begin position="169"/>
        <end position="187"/>
    </location>
</feature>
<feature type="transmembrane region" description="Helical" evidence="1">
    <location>
        <begin position="82"/>
        <end position="101"/>
    </location>
</feature>
<sequence length="404" mass="41638">MSGPASEENGASPRPAQTATSIILGSLAILIFGIQPLLYAAFVGEGLIEPDRLGLLSAAEVIAIAIGSSLAIPALKHASVRVIAALAILLIAAANYFQTLYGSADMLFAFRMVAGLGSGFLVGIAGMAIAATSRVGQWAAAYLLAQATSQFLHLQCFALFWPAPTSKELLLSLAIAGAAMLAGLPFLPRRLGAGTATETGAGTETGWDQRSARPDAIGIRWLAVMFLFVGGVLTIWAYAGVWLESQNVSAAAAAAILSASLAGQAAGAFAACLIPSSRHDRLRLIATTLLLLLSAGAWFAWPGSAFAAAGFGIWWLSSVPVLSSILSDADPRRAALPYAPAAQLAGIAIIPTIAGFLFAARNVELVLVSGCAAIAFGLLLGFARRPQWIVARLKVGLRGTSADR</sequence>
<feature type="transmembrane region" description="Helical" evidence="1">
    <location>
        <begin position="307"/>
        <end position="326"/>
    </location>
</feature>
<comment type="caution">
    <text evidence="2">The sequence shown here is derived from an EMBL/GenBank/DDBJ whole genome shotgun (WGS) entry which is preliminary data.</text>
</comment>
<accession>A0ABN1LXW0</accession>
<evidence type="ECO:0000313" key="3">
    <source>
        <dbReference type="Proteomes" id="UP001500738"/>
    </source>
</evidence>
<evidence type="ECO:0000256" key="1">
    <source>
        <dbReference type="SAM" id="Phobius"/>
    </source>
</evidence>
<feature type="transmembrane region" description="Helical" evidence="1">
    <location>
        <begin position="141"/>
        <end position="163"/>
    </location>
</feature>
<evidence type="ECO:0000313" key="2">
    <source>
        <dbReference type="EMBL" id="GAA0861624.1"/>
    </source>
</evidence>
<keyword evidence="1" id="KW-0812">Transmembrane</keyword>
<feature type="transmembrane region" description="Helical" evidence="1">
    <location>
        <begin position="365"/>
        <end position="383"/>
    </location>
</feature>
<reference evidence="2 3" key="1">
    <citation type="journal article" date="2019" name="Int. J. Syst. Evol. Microbiol.">
        <title>The Global Catalogue of Microorganisms (GCM) 10K type strain sequencing project: providing services to taxonomists for standard genome sequencing and annotation.</title>
        <authorList>
            <consortium name="The Broad Institute Genomics Platform"/>
            <consortium name="The Broad Institute Genome Sequencing Center for Infectious Disease"/>
            <person name="Wu L."/>
            <person name="Ma J."/>
        </authorList>
    </citation>
    <scope>NUCLEOTIDE SEQUENCE [LARGE SCALE GENOMIC DNA]</scope>
    <source>
        <strain evidence="2 3">JCM 15910</strain>
    </source>
</reference>
<feature type="transmembrane region" description="Helical" evidence="1">
    <location>
        <begin position="251"/>
        <end position="275"/>
    </location>
</feature>
<dbReference type="Gene3D" id="1.20.1250.20">
    <property type="entry name" value="MFS general substrate transporter like domains"/>
    <property type="match status" value="1"/>
</dbReference>
<dbReference type="EMBL" id="BAAAFE010000003">
    <property type="protein sequence ID" value="GAA0861624.1"/>
    <property type="molecule type" value="Genomic_DNA"/>
</dbReference>
<dbReference type="RefSeq" id="WP_215355835.1">
    <property type="nucleotide sequence ID" value="NZ_BAAAFE010000003.1"/>
</dbReference>
<name>A0ABN1LXW0_9SPHN</name>
<dbReference type="InterPro" id="IPR036259">
    <property type="entry name" value="MFS_trans_sf"/>
</dbReference>
<gene>
    <name evidence="2" type="ORF">GCM10009115_05020</name>
</gene>
<organism evidence="2 3">
    <name type="scientific">Sphingopyxis soli</name>
    <dbReference type="NCBI Taxonomy" id="592051"/>
    <lineage>
        <taxon>Bacteria</taxon>
        <taxon>Pseudomonadati</taxon>
        <taxon>Pseudomonadota</taxon>
        <taxon>Alphaproteobacteria</taxon>
        <taxon>Sphingomonadales</taxon>
        <taxon>Sphingomonadaceae</taxon>
        <taxon>Sphingopyxis</taxon>
    </lineage>
</organism>
<dbReference type="Proteomes" id="UP001500738">
    <property type="component" value="Unassembled WGS sequence"/>
</dbReference>
<keyword evidence="3" id="KW-1185">Reference proteome</keyword>
<feature type="transmembrane region" description="Helical" evidence="1">
    <location>
        <begin position="219"/>
        <end position="239"/>
    </location>
</feature>
<keyword evidence="1" id="KW-1133">Transmembrane helix</keyword>
<feature type="transmembrane region" description="Helical" evidence="1">
    <location>
        <begin position="54"/>
        <end position="75"/>
    </location>
</feature>